<evidence type="ECO:0000256" key="5">
    <source>
        <dbReference type="PROSITE-ProRule" id="PRU01240"/>
    </source>
</evidence>
<dbReference type="InterPro" id="IPR015500">
    <property type="entry name" value="Peptidase_S8_subtilisin-rel"/>
</dbReference>
<evidence type="ECO:0000313" key="8">
    <source>
        <dbReference type="Proteomes" id="UP000282837"/>
    </source>
</evidence>
<reference evidence="7 8" key="1">
    <citation type="submission" date="2019-01" db="EMBL/GenBank/DDBJ databases">
        <authorList>
            <person name="Chen W.-M."/>
        </authorList>
    </citation>
    <scope>NUCLEOTIDE SEQUENCE [LARGE SCALE GENOMIC DNA]</scope>
    <source>
        <strain evidence="7 8">FSY-9</strain>
    </source>
</reference>
<evidence type="ECO:0000256" key="3">
    <source>
        <dbReference type="ARBA" id="ARBA00022801"/>
    </source>
</evidence>
<keyword evidence="4 5" id="KW-0720">Serine protease</keyword>
<name>A0A437NCZ1_9SPHN</name>
<dbReference type="PANTHER" id="PTHR43806:SF11">
    <property type="entry name" value="CEREVISIN-RELATED"/>
    <property type="match status" value="1"/>
</dbReference>
<dbReference type="OrthoDB" id="9790784at2"/>
<dbReference type="SUPFAM" id="SSF52743">
    <property type="entry name" value="Subtilisin-like"/>
    <property type="match status" value="1"/>
</dbReference>
<evidence type="ECO:0000256" key="2">
    <source>
        <dbReference type="ARBA" id="ARBA00022670"/>
    </source>
</evidence>
<dbReference type="InterPro" id="IPR023827">
    <property type="entry name" value="Peptidase_S8_Asp-AS"/>
</dbReference>
<dbReference type="GO" id="GO:0006508">
    <property type="term" value="P:proteolysis"/>
    <property type="evidence" value="ECO:0007669"/>
    <property type="project" value="UniProtKB-KW"/>
</dbReference>
<dbReference type="Pfam" id="PF00082">
    <property type="entry name" value="Peptidase_S8"/>
    <property type="match status" value="1"/>
</dbReference>
<proteinExistence type="inferred from homology"/>
<feature type="active site" description="Charge relay system" evidence="5">
    <location>
        <position position="52"/>
    </location>
</feature>
<dbReference type="InterPro" id="IPR000209">
    <property type="entry name" value="Peptidase_S8/S53_dom"/>
</dbReference>
<keyword evidence="3 5" id="KW-0378">Hydrolase</keyword>
<evidence type="ECO:0000256" key="1">
    <source>
        <dbReference type="ARBA" id="ARBA00011073"/>
    </source>
</evidence>
<dbReference type="PRINTS" id="PR00723">
    <property type="entry name" value="SUBTILISIN"/>
</dbReference>
<dbReference type="Proteomes" id="UP000282837">
    <property type="component" value="Unassembled WGS sequence"/>
</dbReference>
<evidence type="ECO:0000259" key="6">
    <source>
        <dbReference type="Pfam" id="PF00082"/>
    </source>
</evidence>
<dbReference type="PANTHER" id="PTHR43806">
    <property type="entry name" value="PEPTIDASE S8"/>
    <property type="match status" value="1"/>
</dbReference>
<dbReference type="RefSeq" id="WP_127705251.1">
    <property type="nucleotide sequence ID" value="NZ_SACO01000001.1"/>
</dbReference>
<keyword evidence="2 5" id="KW-0645">Protease</keyword>
<dbReference type="EMBL" id="SACO01000001">
    <property type="protein sequence ID" value="RVU07672.1"/>
    <property type="molecule type" value="Genomic_DNA"/>
</dbReference>
<dbReference type="PROSITE" id="PS00136">
    <property type="entry name" value="SUBTILASE_ASP"/>
    <property type="match status" value="1"/>
</dbReference>
<dbReference type="InterPro" id="IPR036852">
    <property type="entry name" value="Peptidase_S8/S53_dom_sf"/>
</dbReference>
<dbReference type="PROSITE" id="PS51892">
    <property type="entry name" value="SUBTILASE"/>
    <property type="match status" value="1"/>
</dbReference>
<dbReference type="GO" id="GO:0004252">
    <property type="term" value="F:serine-type endopeptidase activity"/>
    <property type="evidence" value="ECO:0007669"/>
    <property type="project" value="UniProtKB-UniRule"/>
</dbReference>
<organism evidence="7 8">
    <name type="scientific">Novosphingobium umbonatum</name>
    <dbReference type="NCBI Taxonomy" id="1908524"/>
    <lineage>
        <taxon>Bacteria</taxon>
        <taxon>Pseudomonadati</taxon>
        <taxon>Pseudomonadota</taxon>
        <taxon>Alphaproteobacteria</taxon>
        <taxon>Sphingomonadales</taxon>
        <taxon>Sphingomonadaceae</taxon>
        <taxon>Novosphingobium</taxon>
    </lineage>
</organism>
<dbReference type="AlphaFoldDB" id="A0A437NCZ1"/>
<accession>A0A437NCZ1</accession>
<protein>
    <recommendedName>
        <fullName evidence="6">Peptidase S8/S53 domain-containing protein</fullName>
    </recommendedName>
</protein>
<gene>
    <name evidence="7" type="ORF">EOE18_00875</name>
</gene>
<feature type="active site" description="Charge relay system" evidence="5">
    <location>
        <position position="13"/>
    </location>
</feature>
<evidence type="ECO:0000313" key="7">
    <source>
        <dbReference type="EMBL" id="RVU07672.1"/>
    </source>
</evidence>
<feature type="active site" description="Charge relay system" evidence="5">
    <location>
        <position position="192"/>
    </location>
</feature>
<dbReference type="Gene3D" id="3.40.50.200">
    <property type="entry name" value="Peptidase S8/S53 domain"/>
    <property type="match status" value="1"/>
</dbReference>
<keyword evidence="8" id="KW-1185">Reference proteome</keyword>
<feature type="domain" description="Peptidase S8/S53" evidence="6">
    <location>
        <begin position="4"/>
        <end position="134"/>
    </location>
</feature>
<comment type="similarity">
    <text evidence="1 5">Belongs to the peptidase S8 family.</text>
</comment>
<sequence length="227" mass="23150">MADGSGVTVAIIDSGVHPDHPHINADRLLSGLALGPDGWMIESGLPLDRLGHGTAVTAAVQEKAPAAQILPIRVFHDSLRGSALALSTAIDWAAAQGADVINLSLGTTNAAHRALFEASVAGARARGSIILAASEADGTPCLPGSLPDVIGVGLDWDIPREACRVESGRIIASGYPRPIEGVPLRRNLYGISFAVAQASGLAACAVQALREQGITPTPENLLAALAG</sequence>
<dbReference type="InterPro" id="IPR050131">
    <property type="entry name" value="Peptidase_S8_subtilisin-like"/>
</dbReference>
<evidence type="ECO:0000256" key="4">
    <source>
        <dbReference type="ARBA" id="ARBA00022825"/>
    </source>
</evidence>
<comment type="caution">
    <text evidence="7">The sequence shown here is derived from an EMBL/GenBank/DDBJ whole genome shotgun (WGS) entry which is preliminary data.</text>
</comment>